<dbReference type="AlphaFoldDB" id="A0A8K0HRR0"/>
<evidence type="ECO:0000313" key="2">
    <source>
        <dbReference type="Proteomes" id="UP000796880"/>
    </source>
</evidence>
<reference evidence="1" key="1">
    <citation type="submission" date="2020-03" db="EMBL/GenBank/DDBJ databases">
        <title>A high-quality chromosome-level genome assembly of a woody plant with both climbing and erect habits, Rhamnella rubrinervis.</title>
        <authorList>
            <person name="Lu Z."/>
            <person name="Yang Y."/>
            <person name="Zhu X."/>
            <person name="Sun Y."/>
        </authorList>
    </citation>
    <scope>NUCLEOTIDE SEQUENCE</scope>
    <source>
        <strain evidence="1">BYM</strain>
        <tissue evidence="1">Leaf</tissue>
    </source>
</reference>
<accession>A0A8K0HRR0</accession>
<dbReference type="EMBL" id="VOIH02000001">
    <property type="protein sequence ID" value="KAF3456329.1"/>
    <property type="molecule type" value="Genomic_DNA"/>
</dbReference>
<organism evidence="1 2">
    <name type="scientific">Rhamnella rubrinervis</name>
    <dbReference type="NCBI Taxonomy" id="2594499"/>
    <lineage>
        <taxon>Eukaryota</taxon>
        <taxon>Viridiplantae</taxon>
        <taxon>Streptophyta</taxon>
        <taxon>Embryophyta</taxon>
        <taxon>Tracheophyta</taxon>
        <taxon>Spermatophyta</taxon>
        <taxon>Magnoliopsida</taxon>
        <taxon>eudicotyledons</taxon>
        <taxon>Gunneridae</taxon>
        <taxon>Pentapetalae</taxon>
        <taxon>rosids</taxon>
        <taxon>fabids</taxon>
        <taxon>Rosales</taxon>
        <taxon>Rhamnaceae</taxon>
        <taxon>rhamnoid group</taxon>
        <taxon>Rhamneae</taxon>
        <taxon>Rhamnella</taxon>
    </lineage>
</organism>
<sequence length="107" mass="12215">MKYLHPVPSRVIHYEDETKLRDKDYKNFQEATNKTQLGNPDKETVVVENIQELAVVSNILELAVGDNYILEVDVVVVDNIQVNIVVVVVVVESSGLEELELEEHIHY</sequence>
<proteinExistence type="predicted"/>
<comment type="caution">
    <text evidence="1">The sequence shown here is derived from an EMBL/GenBank/DDBJ whole genome shotgun (WGS) entry which is preliminary data.</text>
</comment>
<dbReference type="Proteomes" id="UP000796880">
    <property type="component" value="Unassembled WGS sequence"/>
</dbReference>
<protein>
    <submittedName>
        <fullName evidence="1">Uncharacterized protein</fullName>
    </submittedName>
</protein>
<keyword evidence="2" id="KW-1185">Reference proteome</keyword>
<name>A0A8K0HRR0_9ROSA</name>
<evidence type="ECO:0000313" key="1">
    <source>
        <dbReference type="EMBL" id="KAF3456329.1"/>
    </source>
</evidence>
<gene>
    <name evidence="1" type="ORF">FNV43_RR00979</name>
</gene>